<dbReference type="PANTHER" id="PTHR43356">
    <property type="entry name" value="PHOSPHATE ACETYLTRANSFERASE"/>
    <property type="match status" value="1"/>
</dbReference>
<organism evidence="14 15">
    <name type="scientific">Halomonas beimenensis</name>
    <dbReference type="NCBI Taxonomy" id="475662"/>
    <lineage>
        <taxon>Bacteria</taxon>
        <taxon>Pseudomonadati</taxon>
        <taxon>Pseudomonadota</taxon>
        <taxon>Gammaproteobacteria</taxon>
        <taxon>Oceanospirillales</taxon>
        <taxon>Halomonadaceae</taxon>
        <taxon>Halomonas</taxon>
    </lineage>
</organism>
<evidence type="ECO:0000256" key="1">
    <source>
        <dbReference type="ARBA" id="ARBA00004496"/>
    </source>
</evidence>
<keyword evidence="9 14" id="KW-0808">Transferase</keyword>
<sequence length="732" mass="78384">MTEPRTLLLVPTEAGVGLTSASLGLLRALDTLGLHAAFLKPFRQDVAEEAAPGAAMAGLGDPAQASLDRSSALVASLFGLAPPAPLDRDTLEAWLREDRLDDLMEHAVARHAELAAPEAGEPPSLILVEGLAPGPRRGYASRLNAQLAHALDADLLLVADGDPGEPRALAERLELHARGFGDDEALRILGCLLMRLPAEDAVPEATIGPEAAMDQAAARLADWRDRLARLDPATPPLIGAVPYHAALSALRTRDVARALGARLLHEGEDDRRRVLGTHLCARSAAHALHAFAPGKLIVSPGDRDDILLATALAAMNGVPLAGLLLTHGEPPGEAMIDFCRPALNTGLPVLMVDDDSYATARRLDRMSRDIPVDDRERAERVTRFVAAHLDPDWLRETLSRGVPRRLSPAAFRHRLVTLAQQARKRILLPEGDEPRTLEAAILCQRRGIADCVLLGRREAIAEVARQRGLALPEDLEIIDPEAVRRRYIRPMVARRRGRLNALTAEAQLHDNVVLGTMMLAQGEADGLVSGAVHTTANTLRPAFQLIRTAPGYRRASSIFFMLLPEQVVVYGDCAVNPDPDAETLADIAIQSARSAAAFGIEPRVAMISYSTGDSGHGADVDKVREATRLARARAPELIIDGPLQYDAAAIESVGRQKAPDSPVAGRATVFVFPDLNTGNTTYKAVQRSAHVVSVGPMLQGLAKPVNDLSRGALVDDIVYTIALTAIQAAQEA</sequence>
<dbReference type="FunFam" id="3.40.50.10750:FF:000001">
    <property type="entry name" value="Phosphate acetyltransferase"/>
    <property type="match status" value="1"/>
</dbReference>
<dbReference type="GO" id="GO:0005737">
    <property type="term" value="C:cytoplasm"/>
    <property type="evidence" value="ECO:0007669"/>
    <property type="project" value="UniProtKB-SubCell"/>
</dbReference>
<keyword evidence="10" id="KW-0012">Acyltransferase</keyword>
<dbReference type="InterPro" id="IPR050500">
    <property type="entry name" value="Phos_Acetyltrans/Butyryltrans"/>
</dbReference>
<dbReference type="AlphaFoldDB" id="A0A291P9G9"/>
<evidence type="ECO:0000256" key="5">
    <source>
        <dbReference type="ARBA" id="ARBA00011643"/>
    </source>
</evidence>
<dbReference type="Pfam" id="PF01515">
    <property type="entry name" value="PTA_PTB"/>
    <property type="match status" value="1"/>
</dbReference>
<evidence type="ECO:0000256" key="3">
    <source>
        <dbReference type="ARBA" id="ARBA00008756"/>
    </source>
</evidence>
<dbReference type="InterPro" id="IPR028979">
    <property type="entry name" value="Ser_kin/Pase_Hpr-like_N_sf"/>
</dbReference>
<dbReference type="NCBIfam" id="NF004167">
    <property type="entry name" value="PRK05632.1"/>
    <property type="match status" value="1"/>
</dbReference>
<dbReference type="Gene3D" id="3.40.50.10750">
    <property type="entry name" value="Isocitrate/Isopropylmalate dehydrogenase-like"/>
    <property type="match status" value="1"/>
</dbReference>
<dbReference type="RefSeq" id="WP_097789861.1">
    <property type="nucleotide sequence ID" value="NZ_BAAADT010000027.1"/>
</dbReference>
<evidence type="ECO:0000256" key="4">
    <source>
        <dbReference type="ARBA" id="ARBA00009786"/>
    </source>
</evidence>
<comment type="similarity">
    <text evidence="4">In the N-terminal section; belongs to the CobB/CobQ family.</text>
</comment>
<evidence type="ECO:0000256" key="10">
    <source>
        <dbReference type="ARBA" id="ARBA00023315"/>
    </source>
</evidence>
<evidence type="ECO:0000259" key="12">
    <source>
        <dbReference type="Pfam" id="PF01515"/>
    </source>
</evidence>
<evidence type="ECO:0000256" key="8">
    <source>
        <dbReference type="ARBA" id="ARBA00022490"/>
    </source>
</evidence>
<dbReference type="NCBIfam" id="TIGR00651">
    <property type="entry name" value="pta"/>
    <property type="match status" value="1"/>
</dbReference>
<dbReference type="PIRSF" id="PIRSF006107">
    <property type="entry name" value="PhpActrans_proteobac"/>
    <property type="match status" value="1"/>
</dbReference>
<dbReference type="InterPro" id="IPR042113">
    <property type="entry name" value="P_AcTrfase_dom1"/>
</dbReference>
<dbReference type="Proteomes" id="UP000219993">
    <property type="component" value="Chromosome"/>
</dbReference>
<proteinExistence type="inferred from homology"/>
<dbReference type="NCBIfam" id="NF007233">
    <property type="entry name" value="PRK09653.1"/>
    <property type="match status" value="1"/>
</dbReference>
<evidence type="ECO:0000256" key="6">
    <source>
        <dbReference type="ARBA" id="ARBA00012707"/>
    </source>
</evidence>
<dbReference type="SUPFAM" id="SSF53659">
    <property type="entry name" value="Isocitrate/Isopropylmalate dehydrogenase-like"/>
    <property type="match status" value="1"/>
</dbReference>
<dbReference type="PANTHER" id="PTHR43356:SF3">
    <property type="entry name" value="PHOSPHATE ACETYLTRANSFERASE"/>
    <property type="match status" value="1"/>
</dbReference>
<evidence type="ECO:0000259" key="13">
    <source>
        <dbReference type="Pfam" id="PF07085"/>
    </source>
</evidence>
<dbReference type="InterPro" id="IPR010766">
    <property type="entry name" value="DRTGG"/>
</dbReference>
<dbReference type="SUPFAM" id="SSF75138">
    <property type="entry name" value="HprK N-terminal domain-like"/>
    <property type="match status" value="1"/>
</dbReference>
<evidence type="ECO:0000256" key="9">
    <source>
        <dbReference type="ARBA" id="ARBA00022679"/>
    </source>
</evidence>
<keyword evidence="8" id="KW-0963">Cytoplasm</keyword>
<protein>
    <recommendedName>
        <fullName evidence="7">Phosphate acetyltransferase</fullName>
        <ecNumber evidence="6">2.3.1.8</ecNumber>
    </recommendedName>
    <alternativeName>
        <fullName evidence="11">Phosphotransacetylase</fullName>
    </alternativeName>
</protein>
<dbReference type="Gene3D" id="3.40.1390.20">
    <property type="entry name" value="HprK N-terminal domain-like"/>
    <property type="match status" value="1"/>
</dbReference>
<dbReference type="KEGG" id="hbe:BEI_2566"/>
<feature type="domain" description="Phosphate acetyl/butaryl transferase" evidence="12">
    <location>
        <begin position="411"/>
        <end position="725"/>
    </location>
</feature>
<evidence type="ECO:0000256" key="11">
    <source>
        <dbReference type="ARBA" id="ARBA00031108"/>
    </source>
</evidence>
<comment type="similarity">
    <text evidence="3">In the C-terminal section; belongs to the phosphate acetyltransferase and butyryltransferase family.</text>
</comment>
<dbReference type="CDD" id="cd03109">
    <property type="entry name" value="DTBS"/>
    <property type="match status" value="1"/>
</dbReference>
<name>A0A291P9G9_9GAMM</name>
<dbReference type="InterPro" id="IPR027417">
    <property type="entry name" value="P-loop_NTPase"/>
</dbReference>
<dbReference type="InterPro" id="IPR042112">
    <property type="entry name" value="P_AcTrfase_dom2"/>
</dbReference>
<gene>
    <name evidence="14" type="primary">pta</name>
    <name evidence="14" type="ORF">BEI_2566</name>
</gene>
<dbReference type="Pfam" id="PF07085">
    <property type="entry name" value="DRTGG"/>
    <property type="match status" value="1"/>
</dbReference>
<comment type="pathway">
    <text evidence="2">Metabolic intermediate biosynthesis; acetyl-CoA biosynthesis; acetyl-CoA from acetate: step 2/2.</text>
</comment>
<dbReference type="Gene3D" id="3.40.50.10950">
    <property type="match status" value="1"/>
</dbReference>
<dbReference type="OrthoDB" id="9808984at2"/>
<feature type="domain" description="DRTGG" evidence="13">
    <location>
        <begin position="254"/>
        <end position="366"/>
    </location>
</feature>
<accession>A0A291P9G9</accession>
<dbReference type="GO" id="GO:0006085">
    <property type="term" value="P:acetyl-CoA biosynthetic process"/>
    <property type="evidence" value="ECO:0007669"/>
    <property type="project" value="UniProtKB-UniPathway"/>
</dbReference>
<dbReference type="Gene3D" id="3.40.50.300">
    <property type="entry name" value="P-loop containing nucleotide triphosphate hydrolases"/>
    <property type="match status" value="1"/>
</dbReference>
<dbReference type="InterPro" id="IPR004614">
    <property type="entry name" value="P_AcTrfase"/>
</dbReference>
<comment type="subunit">
    <text evidence="5">Homohexamer.</text>
</comment>
<dbReference type="EMBL" id="CP021435">
    <property type="protein sequence ID" value="ATJ83553.1"/>
    <property type="molecule type" value="Genomic_DNA"/>
</dbReference>
<comment type="subcellular location">
    <subcellularLocation>
        <location evidence="1">Cytoplasm</location>
    </subcellularLocation>
</comment>
<evidence type="ECO:0000256" key="2">
    <source>
        <dbReference type="ARBA" id="ARBA00004989"/>
    </source>
</evidence>
<dbReference type="InterPro" id="IPR002505">
    <property type="entry name" value="PTA_PTB"/>
</dbReference>
<dbReference type="SUPFAM" id="SSF52540">
    <property type="entry name" value="P-loop containing nucleoside triphosphate hydrolases"/>
    <property type="match status" value="1"/>
</dbReference>
<reference evidence="14 15" key="1">
    <citation type="journal article" date="2017" name="Sci. Rep.">
        <title>Revealing the Saline Adaptation Strategies of the Halophilic Bacterium Halomonas beimenensis through High-throughput Omics and Transposon Mutagenesis Approaches.</title>
        <authorList>
            <person name="Chen Y.H."/>
            <person name="Lin S.S."/>
            <person name="Shyu Y.T."/>
        </authorList>
    </citation>
    <scope>NUCLEOTIDE SEQUENCE [LARGE SCALE GENOMIC DNA]</scope>
    <source>
        <strain evidence="14 15">NTU-111</strain>
    </source>
</reference>
<evidence type="ECO:0000313" key="15">
    <source>
        <dbReference type="Proteomes" id="UP000219993"/>
    </source>
</evidence>
<dbReference type="UniPathway" id="UPA00340">
    <property type="reaction ID" value="UER00459"/>
</dbReference>
<evidence type="ECO:0000256" key="7">
    <source>
        <dbReference type="ARBA" id="ARBA00021528"/>
    </source>
</evidence>
<dbReference type="EC" id="2.3.1.8" evidence="6"/>
<dbReference type="Pfam" id="PF13500">
    <property type="entry name" value="AAA_26"/>
    <property type="match status" value="1"/>
</dbReference>
<dbReference type="InterPro" id="IPR016475">
    <property type="entry name" value="P-Actrans_bac"/>
</dbReference>
<dbReference type="GO" id="GO:0008959">
    <property type="term" value="F:phosphate acetyltransferase activity"/>
    <property type="evidence" value="ECO:0007669"/>
    <property type="project" value="UniProtKB-EC"/>
</dbReference>
<keyword evidence="15" id="KW-1185">Reference proteome</keyword>
<evidence type="ECO:0000313" key="14">
    <source>
        <dbReference type="EMBL" id="ATJ83553.1"/>
    </source>
</evidence>